<feature type="compositionally biased region" description="Low complexity" evidence="1">
    <location>
        <begin position="311"/>
        <end position="331"/>
    </location>
</feature>
<accession>A0ABR3J5J3</accession>
<dbReference type="EMBL" id="JASNQZ010000011">
    <property type="protein sequence ID" value="KAL0950904.1"/>
    <property type="molecule type" value="Genomic_DNA"/>
</dbReference>
<dbReference type="Proteomes" id="UP001556367">
    <property type="component" value="Unassembled WGS sequence"/>
</dbReference>
<feature type="compositionally biased region" description="Low complexity" evidence="1">
    <location>
        <begin position="437"/>
        <end position="446"/>
    </location>
</feature>
<name>A0ABR3J5J3_9AGAR</name>
<feature type="transmembrane region" description="Helical" evidence="2">
    <location>
        <begin position="35"/>
        <end position="55"/>
    </location>
</feature>
<proteinExistence type="predicted"/>
<evidence type="ECO:0000256" key="1">
    <source>
        <dbReference type="SAM" id="MobiDB-lite"/>
    </source>
</evidence>
<reference evidence="4" key="1">
    <citation type="submission" date="2024-06" db="EMBL/GenBank/DDBJ databases">
        <title>Multi-omics analyses provide insights into the biosynthesis of the anticancer antibiotic pleurotin in Hohenbuehelia grisea.</title>
        <authorList>
            <person name="Weaver J.A."/>
            <person name="Alberti F."/>
        </authorList>
    </citation>
    <scope>NUCLEOTIDE SEQUENCE [LARGE SCALE GENOMIC DNA]</scope>
    <source>
        <strain evidence="4">T-177</strain>
    </source>
</reference>
<keyword evidence="4" id="KW-1185">Reference proteome</keyword>
<protein>
    <submittedName>
        <fullName evidence="3">Uncharacterized protein</fullName>
    </submittedName>
</protein>
<gene>
    <name evidence="3" type="ORF">HGRIS_007663</name>
</gene>
<feature type="compositionally biased region" description="Polar residues" evidence="1">
    <location>
        <begin position="223"/>
        <end position="233"/>
    </location>
</feature>
<comment type="caution">
    <text evidence="3">The sequence shown here is derived from an EMBL/GenBank/DDBJ whole genome shotgun (WGS) entry which is preliminary data.</text>
</comment>
<evidence type="ECO:0000313" key="3">
    <source>
        <dbReference type="EMBL" id="KAL0950904.1"/>
    </source>
</evidence>
<feature type="region of interest" description="Disordered" evidence="1">
    <location>
        <begin position="395"/>
        <end position="446"/>
    </location>
</feature>
<evidence type="ECO:0000256" key="2">
    <source>
        <dbReference type="SAM" id="Phobius"/>
    </source>
</evidence>
<keyword evidence="2" id="KW-0812">Transmembrane</keyword>
<organism evidence="3 4">
    <name type="scientific">Hohenbuehelia grisea</name>
    <dbReference type="NCBI Taxonomy" id="104357"/>
    <lineage>
        <taxon>Eukaryota</taxon>
        <taxon>Fungi</taxon>
        <taxon>Dikarya</taxon>
        <taxon>Basidiomycota</taxon>
        <taxon>Agaricomycotina</taxon>
        <taxon>Agaricomycetes</taxon>
        <taxon>Agaricomycetidae</taxon>
        <taxon>Agaricales</taxon>
        <taxon>Pleurotineae</taxon>
        <taxon>Pleurotaceae</taxon>
        <taxon>Hohenbuehelia</taxon>
    </lineage>
</organism>
<evidence type="ECO:0000313" key="4">
    <source>
        <dbReference type="Proteomes" id="UP001556367"/>
    </source>
</evidence>
<feature type="region of interest" description="Disordered" evidence="1">
    <location>
        <begin position="294"/>
        <end position="341"/>
    </location>
</feature>
<keyword evidence="2" id="KW-1133">Transmembrane helix</keyword>
<feature type="compositionally biased region" description="Low complexity" evidence="1">
    <location>
        <begin position="406"/>
        <end position="417"/>
    </location>
</feature>
<sequence length="446" mass="48246">MHLRSLNNREHHVLQRRAAVFAAASAEEQHQTTTIIAVCVTIGGIVLILVTFRVVQRILARRAEAVPLPPVQPLAHHREMRLAQLEAGYDSNLPTPTTLGRNGSNVSLLVHEKPKAHKYPSRHASFAHSDATLDSPRAMPPATEPLDPSLVPPTPKFHSARSSFVSSGSDTDASSPMFTPPETPGMSHVSPIIPPPPTAWAKPLPSAPIRRASTLQKIRPPSVTGSASNSTRSAIRGPPHSRHSLVQIVLPAPLAPELYPYMRDDQSIYSSSRVSLNGDLESARMSVVDQWASLPTRSSSPATPPPRQIRRSLSSGPRLSISSQSTSQHSSAYHTPPRRISSTISRPLVSRSANASPSSVPPSAFPFLPPVPRIPSMYTPNTPTDLILDKASRRLSAMTEERGRSRSTSVSASLRSSSETRGMNRRNSVVHGRPPRSRSQSQARGG</sequence>
<feature type="region of interest" description="Disordered" evidence="1">
    <location>
        <begin position="217"/>
        <end position="241"/>
    </location>
</feature>
<keyword evidence="2" id="KW-0472">Membrane</keyword>